<protein>
    <recommendedName>
        <fullName evidence="5">CU044_5270 family protein</fullName>
    </recommendedName>
</protein>
<comment type="caution">
    <text evidence="3">The sequence shown here is derived from an EMBL/GenBank/DDBJ whole genome shotgun (WGS) entry which is preliminary data.</text>
</comment>
<keyword evidence="2" id="KW-1133">Transmembrane helix</keyword>
<evidence type="ECO:0000256" key="1">
    <source>
        <dbReference type="SAM" id="MobiDB-lite"/>
    </source>
</evidence>
<proteinExistence type="predicted"/>
<gene>
    <name evidence="3" type="ORF">EBO15_21150</name>
</gene>
<feature type="compositionally biased region" description="Basic and acidic residues" evidence="1">
    <location>
        <begin position="35"/>
        <end position="44"/>
    </location>
</feature>
<evidence type="ECO:0008006" key="5">
    <source>
        <dbReference type="Google" id="ProtNLM"/>
    </source>
</evidence>
<feature type="region of interest" description="Disordered" evidence="1">
    <location>
        <begin position="1"/>
        <end position="57"/>
    </location>
</feature>
<feature type="transmembrane region" description="Helical" evidence="2">
    <location>
        <begin position="59"/>
        <end position="79"/>
    </location>
</feature>
<feature type="compositionally biased region" description="Basic and acidic residues" evidence="1">
    <location>
        <begin position="1"/>
        <end position="13"/>
    </location>
</feature>
<accession>A0A3M2M0S0</accession>
<name>A0A3M2M0S0_9ACTN</name>
<dbReference type="EMBL" id="RFFG01000037">
    <property type="protein sequence ID" value="RMI41985.1"/>
    <property type="molecule type" value="Genomic_DNA"/>
</dbReference>
<organism evidence="3 4">
    <name type="scientific">Actinomadura harenae</name>
    <dbReference type="NCBI Taxonomy" id="2483351"/>
    <lineage>
        <taxon>Bacteria</taxon>
        <taxon>Bacillati</taxon>
        <taxon>Actinomycetota</taxon>
        <taxon>Actinomycetes</taxon>
        <taxon>Streptosporangiales</taxon>
        <taxon>Thermomonosporaceae</taxon>
        <taxon>Actinomadura</taxon>
    </lineage>
</organism>
<dbReference type="RefSeq" id="WP_122196151.1">
    <property type="nucleotide sequence ID" value="NZ_JBHSKC010000002.1"/>
</dbReference>
<sequence>MNDLRPLERHHDAQPGPAPDGVGRMRARLTAHMDASAKEGEAGRAKATPSTKRRPVRPAWGLAFAGAATAGTLAVALVAGQPNGTPSRNGPAHEAPPRADSARTVLLTAAEHAETRPTGKYWHVETTYARPGASVDAEWMTLDGQYWLAFRTPKPEPGEKSTGLFKEKKGVPLMVTVLGPNPPLSALQKLPTDPKALRALADRSVAKHDMPYTLVEVLIGLLTDQPAPPKVRAAAFRALADVPGVRSLGPATDPRGRHGTALAYSTSTPGVQRVTTQLIIDTGTSQVLAKTIAGSKTGRTREGVTKTTPFTSTLLYLAAGWTDEGPRIP</sequence>
<dbReference type="AlphaFoldDB" id="A0A3M2M0S0"/>
<dbReference type="NCBIfam" id="NF038083">
    <property type="entry name" value="CU044_5270_fam"/>
    <property type="match status" value="1"/>
</dbReference>
<reference evidence="3 4" key="1">
    <citation type="submission" date="2018-10" db="EMBL/GenBank/DDBJ databases">
        <title>Isolation from soil.</title>
        <authorList>
            <person name="Hu J."/>
        </authorList>
    </citation>
    <scope>NUCLEOTIDE SEQUENCE [LARGE SCALE GENOMIC DNA]</scope>
    <source>
        <strain evidence="3 4">NEAU-Ht49</strain>
    </source>
</reference>
<evidence type="ECO:0000313" key="4">
    <source>
        <dbReference type="Proteomes" id="UP000282674"/>
    </source>
</evidence>
<feature type="region of interest" description="Disordered" evidence="1">
    <location>
        <begin position="80"/>
        <end position="99"/>
    </location>
</feature>
<keyword evidence="4" id="KW-1185">Reference proteome</keyword>
<evidence type="ECO:0000256" key="2">
    <source>
        <dbReference type="SAM" id="Phobius"/>
    </source>
</evidence>
<keyword evidence="2" id="KW-0812">Transmembrane</keyword>
<keyword evidence="2" id="KW-0472">Membrane</keyword>
<dbReference type="Proteomes" id="UP000282674">
    <property type="component" value="Unassembled WGS sequence"/>
</dbReference>
<dbReference type="OrthoDB" id="3463763at2"/>
<dbReference type="InterPro" id="IPR047789">
    <property type="entry name" value="CU044_5270-like"/>
</dbReference>
<evidence type="ECO:0000313" key="3">
    <source>
        <dbReference type="EMBL" id="RMI41985.1"/>
    </source>
</evidence>